<protein>
    <submittedName>
        <fullName evidence="2">CBR-NPP-6 protein</fullName>
    </submittedName>
</protein>
<dbReference type="Pfam" id="PF23354">
    <property type="entry name" value="TPR_NUP160_120_M"/>
    <property type="match status" value="1"/>
</dbReference>
<sequence>MDSMNIFCGAELAFDSTYFPTKRSRTVRINTDAPDQTLVSTEVPQLAGSFAFPEGVGGLENRFILWRSDGTNLYLDEFSTERDLQESALTINFSQSLIVPGTKLFYFKHMLILVVPTQSGLHTFIGSSTSECHFRFQMAVTCKSTTPSVEYNDWYALTNFVEDFIGSGHFKEMYLSREDGGVLLKFNALKSEKLKAATDKFWNDLLRCCNQLQEADLQPLSFLYSGSLGLIGVVQVCRFTVYIPPDDFMRSICQPSNKVVKSFFELVEPFLRAENALNSMEASKTLETVSANTEEELCRIIRAFAEHRPVDVANHLADTRSDQSRADQAVKRRERKQYTVAQAFFWLASPNDEEEYDDEDADQTNYALPPSRWHNNSIVIFPKTQASQNDEKPFQQFVREVLAGSIISLWPESTSLILPRFLAKAKFFDALKNYCELKDPFISELAHALKFLHAIYFSGLNDPEAAWEAFEEIAHGVATGDDALNNLLITLQPQSDSSGKHSLVEYYHKEGLNCYAARVLYEQTQRLKQEIQTRELLEKRCRVLSTVDQTLGIAESGRDTINFDIDLVGRKHMDEDGYNMDYEMYNSDDLQIADIDEPTTSQRSGLRSAVKTKSVTLTRKDIAQELVKAEARLGLLDVQELTVPPLESEDILRESLRHKRYDMTWVIVQEFGLQPYDLLEAVTKDAILLDYQHYATDKDQEWAMFNYQFMKNTKGKNTMHWKVVTSYVDLALQY</sequence>
<dbReference type="AlphaFoldDB" id="A0AAD4MMD8"/>
<feature type="domain" description="NUP160 middle TPR" evidence="1">
    <location>
        <begin position="410"/>
        <end position="509"/>
    </location>
</feature>
<dbReference type="PANTHER" id="PTHR21286:SF0">
    <property type="entry name" value="NUCLEAR PORE COMPLEX PROTEIN NUP160"/>
    <property type="match status" value="1"/>
</dbReference>
<dbReference type="EMBL" id="JAKKPZ010000153">
    <property type="protein sequence ID" value="KAI1700187.1"/>
    <property type="molecule type" value="Genomic_DNA"/>
</dbReference>
<keyword evidence="3" id="KW-1185">Reference proteome</keyword>
<dbReference type="PANTHER" id="PTHR21286">
    <property type="entry name" value="NUCLEAR PORE COMPLEX PROTEIN NUP160"/>
    <property type="match status" value="1"/>
</dbReference>
<dbReference type="InterPro" id="IPR056535">
    <property type="entry name" value="TPR_NUP160_M"/>
</dbReference>
<accession>A0AAD4MMD8</accession>
<reference evidence="2" key="1">
    <citation type="submission" date="2022-01" db="EMBL/GenBank/DDBJ databases">
        <title>Genome Sequence Resource for Two Populations of Ditylenchus destructor, the Migratory Endoparasitic Phytonematode.</title>
        <authorList>
            <person name="Zhang H."/>
            <person name="Lin R."/>
            <person name="Xie B."/>
        </authorList>
    </citation>
    <scope>NUCLEOTIDE SEQUENCE</scope>
    <source>
        <strain evidence="2">BazhouSP</strain>
    </source>
</reference>
<dbReference type="GO" id="GO:0005643">
    <property type="term" value="C:nuclear pore"/>
    <property type="evidence" value="ECO:0007669"/>
    <property type="project" value="TreeGrafter"/>
</dbReference>
<comment type="caution">
    <text evidence="2">The sequence shown here is derived from an EMBL/GenBank/DDBJ whole genome shotgun (WGS) entry which is preliminary data.</text>
</comment>
<proteinExistence type="predicted"/>
<dbReference type="InterPro" id="IPR021717">
    <property type="entry name" value="Nucleoporin_Nup160"/>
</dbReference>
<evidence type="ECO:0000313" key="2">
    <source>
        <dbReference type="EMBL" id="KAI1700187.1"/>
    </source>
</evidence>
<evidence type="ECO:0000313" key="3">
    <source>
        <dbReference type="Proteomes" id="UP001201812"/>
    </source>
</evidence>
<organism evidence="2 3">
    <name type="scientific">Ditylenchus destructor</name>
    <dbReference type="NCBI Taxonomy" id="166010"/>
    <lineage>
        <taxon>Eukaryota</taxon>
        <taxon>Metazoa</taxon>
        <taxon>Ecdysozoa</taxon>
        <taxon>Nematoda</taxon>
        <taxon>Chromadorea</taxon>
        <taxon>Rhabditida</taxon>
        <taxon>Tylenchina</taxon>
        <taxon>Tylenchomorpha</taxon>
        <taxon>Sphaerularioidea</taxon>
        <taxon>Anguinidae</taxon>
        <taxon>Anguininae</taxon>
        <taxon>Ditylenchus</taxon>
    </lineage>
</organism>
<name>A0AAD4MMD8_9BILA</name>
<dbReference type="GO" id="GO:0017056">
    <property type="term" value="F:structural constituent of nuclear pore"/>
    <property type="evidence" value="ECO:0007669"/>
    <property type="project" value="TreeGrafter"/>
</dbReference>
<dbReference type="Proteomes" id="UP001201812">
    <property type="component" value="Unassembled WGS sequence"/>
</dbReference>
<evidence type="ECO:0000259" key="1">
    <source>
        <dbReference type="Pfam" id="PF23354"/>
    </source>
</evidence>
<gene>
    <name evidence="2" type="ORF">DdX_16854</name>
</gene>